<sequence length="392" mass="44921">MASVKIGKNIQEGEIVVSFSYDPKFVAKVKTIEGHRWHPDKKYWSFPNSNGTLEKILKAFEGEEIHIDTALQDKLTSVIARDGLPRSSLRVPIKSGRSNLKIGSEQVPQSQFDDLKRELLSRKYSHKTVKGYLYYNRDFLSFINKNPTEVQEGDIKDYLVHLAEERQSAISTLNQAINALKFYYGTMLKKKFIYEVVRPRKDKILPEVLSKEEVSRIIKSTANIKHKAILMTIYSGGLRLGETARLEQAHLDRDRMLVLVKGAKGRKDRYTLLSPKALELIDLYIKRYEPRKWLFEGAKAGRHLSKRTIEKVFDQACERTGIKKDVSVHDLRHSFATHLLESGVDLRYIQELLGHASSKTTEIYTHVSTRSLGEIRSPLDNLDFEGGESDKT</sequence>
<dbReference type="InterPro" id="IPR010998">
    <property type="entry name" value="Integrase_recombinase_N"/>
</dbReference>
<evidence type="ECO:0000256" key="3">
    <source>
        <dbReference type="ARBA" id="ARBA00023125"/>
    </source>
</evidence>
<dbReference type="Proteomes" id="UP000230025">
    <property type="component" value="Unassembled WGS sequence"/>
</dbReference>
<dbReference type="SUPFAM" id="SSF56349">
    <property type="entry name" value="DNA breaking-rejoining enzymes"/>
    <property type="match status" value="1"/>
</dbReference>
<dbReference type="InterPro" id="IPR044068">
    <property type="entry name" value="CB"/>
</dbReference>
<dbReference type="Pfam" id="PF00589">
    <property type="entry name" value="Phage_integrase"/>
    <property type="match status" value="1"/>
</dbReference>
<name>A0A2M7H0C5_9BACT</name>
<evidence type="ECO:0000256" key="5">
    <source>
        <dbReference type="PROSITE-ProRule" id="PRU01248"/>
    </source>
</evidence>
<feature type="domain" description="Tyr recombinase" evidence="6">
    <location>
        <begin position="204"/>
        <end position="377"/>
    </location>
</feature>
<gene>
    <name evidence="8" type="ORF">COW28_00470</name>
</gene>
<reference evidence="9" key="1">
    <citation type="submission" date="2017-09" db="EMBL/GenBank/DDBJ databases">
        <title>Depth-based differentiation of microbial function through sediment-hosted aquifers and enrichment of novel symbionts in the deep terrestrial subsurface.</title>
        <authorList>
            <person name="Probst A.J."/>
            <person name="Ladd B."/>
            <person name="Jarett J.K."/>
            <person name="Geller-Mcgrath D.E."/>
            <person name="Sieber C.M.K."/>
            <person name="Emerson J.B."/>
            <person name="Anantharaman K."/>
            <person name="Thomas B.C."/>
            <person name="Malmstrom R."/>
            <person name="Stieglmeier M."/>
            <person name="Klingl A."/>
            <person name="Woyke T."/>
            <person name="Ryan C.M."/>
            <person name="Banfield J.F."/>
        </authorList>
    </citation>
    <scope>NUCLEOTIDE SEQUENCE [LARGE SCALE GENOMIC DNA]</scope>
</reference>
<evidence type="ECO:0000256" key="2">
    <source>
        <dbReference type="ARBA" id="ARBA00022908"/>
    </source>
</evidence>
<evidence type="ECO:0000313" key="8">
    <source>
        <dbReference type="EMBL" id="PIW34203.1"/>
    </source>
</evidence>
<evidence type="ECO:0000259" key="6">
    <source>
        <dbReference type="PROSITE" id="PS51898"/>
    </source>
</evidence>
<dbReference type="GO" id="GO:0006310">
    <property type="term" value="P:DNA recombination"/>
    <property type="evidence" value="ECO:0007669"/>
    <property type="project" value="UniProtKB-KW"/>
</dbReference>
<dbReference type="InterPro" id="IPR013762">
    <property type="entry name" value="Integrase-like_cat_sf"/>
</dbReference>
<dbReference type="PROSITE" id="PS51898">
    <property type="entry name" value="TYR_RECOMBINASE"/>
    <property type="match status" value="1"/>
</dbReference>
<comment type="similarity">
    <text evidence="1">Belongs to the 'phage' integrase family.</text>
</comment>
<dbReference type="GO" id="GO:0015074">
    <property type="term" value="P:DNA integration"/>
    <property type="evidence" value="ECO:0007669"/>
    <property type="project" value="UniProtKB-KW"/>
</dbReference>
<dbReference type="PROSITE" id="PS51900">
    <property type="entry name" value="CB"/>
    <property type="match status" value="1"/>
</dbReference>
<comment type="caution">
    <text evidence="8">The sequence shown here is derived from an EMBL/GenBank/DDBJ whole genome shotgun (WGS) entry which is preliminary data.</text>
</comment>
<dbReference type="InterPro" id="IPR050090">
    <property type="entry name" value="Tyrosine_recombinase_XerCD"/>
</dbReference>
<evidence type="ECO:0000313" key="9">
    <source>
        <dbReference type="Proteomes" id="UP000230025"/>
    </source>
</evidence>
<keyword evidence="2" id="KW-0229">DNA integration</keyword>
<feature type="domain" description="Core-binding (CB)" evidence="7">
    <location>
        <begin position="110"/>
        <end position="188"/>
    </location>
</feature>
<dbReference type="InterPro" id="IPR011010">
    <property type="entry name" value="DNA_brk_join_enz"/>
</dbReference>
<keyword evidence="3 5" id="KW-0238">DNA-binding</keyword>
<protein>
    <submittedName>
        <fullName evidence="8">Integrase</fullName>
    </submittedName>
</protein>
<dbReference type="PANTHER" id="PTHR30349:SF64">
    <property type="entry name" value="PROPHAGE INTEGRASE INTD-RELATED"/>
    <property type="match status" value="1"/>
</dbReference>
<dbReference type="Gene3D" id="1.10.150.130">
    <property type="match status" value="1"/>
</dbReference>
<evidence type="ECO:0000256" key="1">
    <source>
        <dbReference type="ARBA" id="ARBA00008857"/>
    </source>
</evidence>
<organism evidence="8 9">
    <name type="scientific">bacterium (Candidatus Ratteibacteria) CG15_BIG_FIL_POST_REV_8_21_14_020_41_12</name>
    <dbReference type="NCBI Taxonomy" id="2014291"/>
    <lineage>
        <taxon>Bacteria</taxon>
        <taxon>Candidatus Ratteibacteria</taxon>
    </lineage>
</organism>
<dbReference type="AlphaFoldDB" id="A0A2M7H0C5"/>
<dbReference type="Gene3D" id="1.10.443.10">
    <property type="entry name" value="Intergrase catalytic core"/>
    <property type="match status" value="1"/>
</dbReference>
<proteinExistence type="inferred from homology"/>
<dbReference type="EMBL" id="PFFY01000024">
    <property type="protein sequence ID" value="PIW34203.1"/>
    <property type="molecule type" value="Genomic_DNA"/>
</dbReference>
<dbReference type="Pfam" id="PF13495">
    <property type="entry name" value="Phage_int_SAM_4"/>
    <property type="match status" value="1"/>
</dbReference>
<dbReference type="GO" id="GO:0003677">
    <property type="term" value="F:DNA binding"/>
    <property type="evidence" value="ECO:0007669"/>
    <property type="project" value="UniProtKB-UniRule"/>
</dbReference>
<dbReference type="InterPro" id="IPR004107">
    <property type="entry name" value="Integrase_SAM-like_N"/>
</dbReference>
<dbReference type="InterPro" id="IPR002104">
    <property type="entry name" value="Integrase_catalytic"/>
</dbReference>
<dbReference type="NCBIfam" id="NF040815">
    <property type="entry name" value="recomb_XerA_Arch"/>
    <property type="match status" value="1"/>
</dbReference>
<evidence type="ECO:0000256" key="4">
    <source>
        <dbReference type="ARBA" id="ARBA00023172"/>
    </source>
</evidence>
<accession>A0A2M7H0C5</accession>
<dbReference type="PANTHER" id="PTHR30349">
    <property type="entry name" value="PHAGE INTEGRASE-RELATED"/>
    <property type="match status" value="1"/>
</dbReference>
<evidence type="ECO:0000259" key="7">
    <source>
        <dbReference type="PROSITE" id="PS51900"/>
    </source>
</evidence>
<keyword evidence="4" id="KW-0233">DNA recombination</keyword>